<keyword evidence="8" id="KW-1133">Transmembrane helix</keyword>
<organism evidence="10 11">
    <name type="scientific">Herpetosiphon geysericola</name>
    <dbReference type="NCBI Taxonomy" id="70996"/>
    <lineage>
        <taxon>Bacteria</taxon>
        <taxon>Bacillati</taxon>
        <taxon>Chloroflexota</taxon>
        <taxon>Chloroflexia</taxon>
        <taxon>Herpetosiphonales</taxon>
        <taxon>Herpetosiphonaceae</taxon>
        <taxon>Herpetosiphon</taxon>
    </lineage>
</organism>
<dbReference type="InterPro" id="IPR050640">
    <property type="entry name" value="Bact_2-comp_sensor_kinase"/>
</dbReference>
<dbReference type="PROSITE" id="PS50885">
    <property type="entry name" value="HAMP"/>
    <property type="match status" value="1"/>
</dbReference>
<keyword evidence="8" id="KW-0812">Transmembrane</keyword>
<evidence type="ECO:0000313" key="11">
    <source>
        <dbReference type="Proteomes" id="UP000050277"/>
    </source>
</evidence>
<dbReference type="SMART" id="SM00304">
    <property type="entry name" value="HAMP"/>
    <property type="match status" value="1"/>
</dbReference>
<dbReference type="InterPro" id="IPR003660">
    <property type="entry name" value="HAMP_dom"/>
</dbReference>
<evidence type="ECO:0000256" key="5">
    <source>
        <dbReference type="ARBA" id="ARBA00022679"/>
    </source>
</evidence>
<dbReference type="Pfam" id="PF06580">
    <property type="entry name" value="His_kinase"/>
    <property type="match status" value="1"/>
</dbReference>
<proteinExistence type="predicted"/>
<evidence type="ECO:0000256" key="2">
    <source>
        <dbReference type="ARBA" id="ARBA00004370"/>
    </source>
</evidence>
<evidence type="ECO:0000256" key="1">
    <source>
        <dbReference type="ARBA" id="ARBA00000085"/>
    </source>
</evidence>
<dbReference type="InterPro" id="IPR010559">
    <property type="entry name" value="Sig_transdc_His_kin_internal"/>
</dbReference>
<keyword evidence="7" id="KW-0902">Two-component regulatory system</keyword>
<evidence type="ECO:0000256" key="8">
    <source>
        <dbReference type="SAM" id="Phobius"/>
    </source>
</evidence>
<feature type="transmembrane region" description="Helical" evidence="8">
    <location>
        <begin position="168"/>
        <end position="190"/>
    </location>
</feature>
<dbReference type="PANTHER" id="PTHR34220:SF7">
    <property type="entry name" value="SENSOR HISTIDINE KINASE YPDA"/>
    <property type="match status" value="1"/>
</dbReference>
<feature type="domain" description="HAMP" evidence="9">
    <location>
        <begin position="197"/>
        <end position="244"/>
    </location>
</feature>
<protein>
    <recommendedName>
        <fullName evidence="3">histidine kinase</fullName>
        <ecNumber evidence="3">2.7.13.3</ecNumber>
    </recommendedName>
</protein>
<dbReference type="EMBL" id="LGKP01000013">
    <property type="protein sequence ID" value="KPL90220.1"/>
    <property type="molecule type" value="Genomic_DNA"/>
</dbReference>
<dbReference type="GO" id="GO:0000155">
    <property type="term" value="F:phosphorelay sensor kinase activity"/>
    <property type="evidence" value="ECO:0007669"/>
    <property type="project" value="InterPro"/>
</dbReference>
<dbReference type="AlphaFoldDB" id="A0A0P6YDQ2"/>
<gene>
    <name evidence="10" type="ORF">SE18_08205</name>
</gene>
<evidence type="ECO:0000259" key="9">
    <source>
        <dbReference type="PROSITE" id="PS50885"/>
    </source>
</evidence>
<dbReference type="PATRIC" id="fig|70996.4.peg.877"/>
<dbReference type="EC" id="2.7.13.3" evidence="3"/>
<dbReference type="SUPFAM" id="SSF55874">
    <property type="entry name" value="ATPase domain of HSP90 chaperone/DNA topoisomerase II/histidine kinase"/>
    <property type="match status" value="1"/>
</dbReference>
<evidence type="ECO:0000256" key="6">
    <source>
        <dbReference type="ARBA" id="ARBA00022777"/>
    </source>
</evidence>
<dbReference type="SMART" id="SM00387">
    <property type="entry name" value="HATPase_c"/>
    <property type="match status" value="1"/>
</dbReference>
<evidence type="ECO:0000256" key="3">
    <source>
        <dbReference type="ARBA" id="ARBA00012438"/>
    </source>
</evidence>
<dbReference type="CDD" id="cd06225">
    <property type="entry name" value="HAMP"/>
    <property type="match status" value="1"/>
</dbReference>
<accession>A0A0P6YDQ2</accession>
<reference evidence="10 11" key="1">
    <citation type="submission" date="2015-07" db="EMBL/GenBank/DDBJ databases">
        <title>Whole genome sequence of Herpetosiphon geysericola DSM 7119.</title>
        <authorList>
            <person name="Hemp J."/>
            <person name="Ward L.M."/>
            <person name="Pace L.A."/>
            <person name="Fischer W.W."/>
        </authorList>
    </citation>
    <scope>NUCLEOTIDE SEQUENCE [LARGE SCALE GENOMIC DNA]</scope>
    <source>
        <strain evidence="10 11">DSM 7119</strain>
    </source>
</reference>
<evidence type="ECO:0000313" key="10">
    <source>
        <dbReference type="EMBL" id="KPL90220.1"/>
    </source>
</evidence>
<dbReference type="SUPFAM" id="SSF158472">
    <property type="entry name" value="HAMP domain-like"/>
    <property type="match status" value="1"/>
</dbReference>
<dbReference type="PANTHER" id="PTHR34220">
    <property type="entry name" value="SENSOR HISTIDINE KINASE YPDA"/>
    <property type="match status" value="1"/>
</dbReference>
<comment type="caution">
    <text evidence="10">The sequence shown here is derived from an EMBL/GenBank/DDBJ whole genome shotgun (WGS) entry which is preliminary data.</text>
</comment>
<dbReference type="Proteomes" id="UP000050277">
    <property type="component" value="Unassembled WGS sequence"/>
</dbReference>
<dbReference type="Gene3D" id="3.30.565.10">
    <property type="entry name" value="Histidine kinase-like ATPase, C-terminal domain"/>
    <property type="match status" value="1"/>
</dbReference>
<name>A0A0P6YDQ2_9CHLR</name>
<dbReference type="STRING" id="70996.SE18_08205"/>
<dbReference type="InterPro" id="IPR036890">
    <property type="entry name" value="HATPase_C_sf"/>
</dbReference>
<dbReference type="Gene3D" id="6.10.340.10">
    <property type="match status" value="1"/>
</dbReference>
<evidence type="ECO:0000256" key="4">
    <source>
        <dbReference type="ARBA" id="ARBA00022553"/>
    </source>
</evidence>
<keyword evidence="8" id="KW-0472">Membrane</keyword>
<keyword evidence="5" id="KW-0808">Transferase</keyword>
<dbReference type="Pfam" id="PF02518">
    <property type="entry name" value="HATPase_c"/>
    <property type="match status" value="1"/>
</dbReference>
<keyword evidence="4" id="KW-0597">Phosphoprotein</keyword>
<sequence length="475" mass="53437">MALLMVVILMSVPYIFLIVPGLEYKTQYDGLIQNITTANSINGYIKPSIDAELWEIIAGKKPFAQGNQYAILSDVDHRIEQMIDNSSSEKGRIKLSIIQHTLQTLRSSIDRVGIQIAQGKTFAENLVLMEEIRSITQLIEGNVQAYALFEVKRTQQQYQAMQSDLTSWAIGGLSVIMTSIGFSIVAAWRISKGIYIPIKKLHDVTTTIARHDLEALVIADNADEITELGLSFNIMVGKIKELLDAKLEEHENLKKAELRVLQAQINPHFLYNTLDAIIWMAESKRTAQIVELVSALSRFFRITLSKGRDWITVRDEIAHIESYLAIQKIRYRDILDYQIDIPEETRSGEMLKLTLQPLVENALYHGIKNKRNGGTIVVRGRWLADDRLQIEVADNGIGMTPERLAQIRELLAAGNLWVAGAMPIVEDGYGISNVNQRIKLYYGPEYGLAIESTYGRGTCVSLIIPQQRSPAPSRN</sequence>
<comment type="subcellular location">
    <subcellularLocation>
        <location evidence="2">Membrane</location>
    </subcellularLocation>
</comment>
<dbReference type="PRINTS" id="PR00344">
    <property type="entry name" value="BCTRLSENSOR"/>
</dbReference>
<dbReference type="GO" id="GO:0016020">
    <property type="term" value="C:membrane"/>
    <property type="evidence" value="ECO:0007669"/>
    <property type="project" value="UniProtKB-SubCell"/>
</dbReference>
<dbReference type="Pfam" id="PF00672">
    <property type="entry name" value="HAMP"/>
    <property type="match status" value="1"/>
</dbReference>
<evidence type="ECO:0000256" key="7">
    <source>
        <dbReference type="ARBA" id="ARBA00023012"/>
    </source>
</evidence>
<keyword evidence="6" id="KW-0418">Kinase</keyword>
<comment type="catalytic activity">
    <reaction evidence="1">
        <text>ATP + protein L-histidine = ADP + protein N-phospho-L-histidine.</text>
        <dbReference type="EC" id="2.7.13.3"/>
    </reaction>
</comment>
<keyword evidence="11" id="KW-1185">Reference proteome</keyword>
<dbReference type="InterPro" id="IPR004358">
    <property type="entry name" value="Sig_transdc_His_kin-like_C"/>
</dbReference>
<dbReference type="InterPro" id="IPR003594">
    <property type="entry name" value="HATPase_dom"/>
</dbReference>